<evidence type="ECO:0000256" key="3">
    <source>
        <dbReference type="ARBA" id="ARBA00023125"/>
    </source>
</evidence>
<protein>
    <submittedName>
        <fullName evidence="7">Sigma-70 family RNA polymerase sigma factor</fullName>
    </submittedName>
</protein>
<dbReference type="InterPro" id="IPR013325">
    <property type="entry name" value="RNA_pol_sigma_r2"/>
</dbReference>
<evidence type="ECO:0000313" key="7">
    <source>
        <dbReference type="EMBL" id="MCU6705022.1"/>
    </source>
</evidence>
<accession>A0AAE3IGS4</accession>
<dbReference type="InterPro" id="IPR013324">
    <property type="entry name" value="RNA_pol_sigma_r3/r4-like"/>
</dbReference>
<keyword evidence="8" id="KW-1185">Reference proteome</keyword>
<proteinExistence type="predicted"/>
<dbReference type="Pfam" id="PF04542">
    <property type="entry name" value="Sigma70_r2"/>
    <property type="match status" value="1"/>
</dbReference>
<dbReference type="Gene3D" id="1.10.1740.10">
    <property type="match status" value="1"/>
</dbReference>
<dbReference type="Pfam" id="PF04545">
    <property type="entry name" value="Sigma70_r4"/>
    <property type="match status" value="1"/>
</dbReference>
<name>A0AAE3IGS4_9FIRM</name>
<dbReference type="InterPro" id="IPR007627">
    <property type="entry name" value="RNA_pol_sigma70_r2"/>
</dbReference>
<dbReference type="AlphaFoldDB" id="A0AAE3IGS4"/>
<feature type="domain" description="RNA polymerase sigma-70 region 2" evidence="5">
    <location>
        <begin position="9"/>
        <end position="78"/>
    </location>
</feature>
<dbReference type="GO" id="GO:0006352">
    <property type="term" value="P:DNA-templated transcription initiation"/>
    <property type="evidence" value="ECO:0007669"/>
    <property type="project" value="InterPro"/>
</dbReference>
<dbReference type="Proteomes" id="UP001208131">
    <property type="component" value="Unassembled WGS sequence"/>
</dbReference>
<dbReference type="InterPro" id="IPR050239">
    <property type="entry name" value="Sigma-70_RNA_pol_init_factors"/>
</dbReference>
<evidence type="ECO:0000256" key="1">
    <source>
        <dbReference type="ARBA" id="ARBA00023015"/>
    </source>
</evidence>
<dbReference type="SUPFAM" id="SSF88659">
    <property type="entry name" value="Sigma3 and sigma4 domains of RNA polymerase sigma factors"/>
    <property type="match status" value="1"/>
</dbReference>
<keyword evidence="1" id="KW-0805">Transcription regulation</keyword>
<reference evidence="7 8" key="1">
    <citation type="journal article" date="2021" name="ISME Commun">
        <title>Automated analysis of genomic sequences facilitates high-throughput and comprehensive description of bacteria.</title>
        <authorList>
            <person name="Hitch T.C.A."/>
        </authorList>
    </citation>
    <scope>NUCLEOTIDE SEQUENCE [LARGE SCALE GENOMIC DNA]</scope>
    <source>
        <strain evidence="7 8">Sanger_31</strain>
    </source>
</reference>
<dbReference type="EMBL" id="JAOQJZ010000003">
    <property type="protein sequence ID" value="MCU6705022.1"/>
    <property type="molecule type" value="Genomic_DNA"/>
</dbReference>
<comment type="caution">
    <text evidence="7">The sequence shown here is derived from an EMBL/GenBank/DDBJ whole genome shotgun (WGS) entry which is preliminary data.</text>
</comment>
<dbReference type="PANTHER" id="PTHR30603">
    <property type="entry name" value="RNA POLYMERASE SIGMA FACTOR RPO"/>
    <property type="match status" value="1"/>
</dbReference>
<evidence type="ECO:0000259" key="5">
    <source>
        <dbReference type="Pfam" id="PF04542"/>
    </source>
</evidence>
<keyword evidence="2" id="KW-0731">Sigma factor</keyword>
<gene>
    <name evidence="7" type="ORF">OCV57_03645</name>
</gene>
<evidence type="ECO:0000256" key="4">
    <source>
        <dbReference type="ARBA" id="ARBA00023163"/>
    </source>
</evidence>
<dbReference type="GO" id="GO:0016987">
    <property type="term" value="F:sigma factor activity"/>
    <property type="evidence" value="ECO:0007669"/>
    <property type="project" value="UniProtKB-KW"/>
</dbReference>
<keyword evidence="3" id="KW-0238">DNA-binding</keyword>
<organism evidence="7 8">
    <name type="scientific">Hominimerdicola aceti</name>
    <dbReference type="NCBI Taxonomy" id="2981726"/>
    <lineage>
        <taxon>Bacteria</taxon>
        <taxon>Bacillati</taxon>
        <taxon>Bacillota</taxon>
        <taxon>Clostridia</taxon>
        <taxon>Eubacteriales</taxon>
        <taxon>Oscillospiraceae</taxon>
        <taxon>Hominimerdicola</taxon>
    </lineage>
</organism>
<evidence type="ECO:0000259" key="6">
    <source>
        <dbReference type="Pfam" id="PF04545"/>
    </source>
</evidence>
<dbReference type="InterPro" id="IPR014284">
    <property type="entry name" value="RNA_pol_sigma-70_dom"/>
</dbReference>
<dbReference type="InterPro" id="IPR007630">
    <property type="entry name" value="RNA_pol_sigma70_r4"/>
</dbReference>
<dbReference type="SUPFAM" id="SSF88946">
    <property type="entry name" value="Sigma2 domain of RNA polymerase sigma factors"/>
    <property type="match status" value="1"/>
</dbReference>
<dbReference type="PANTHER" id="PTHR30603:SF47">
    <property type="entry name" value="RNA POLYMERASE SIGMA FACTOR SIGD, CHLOROPLASTIC"/>
    <property type="match status" value="1"/>
</dbReference>
<feature type="domain" description="RNA polymerase sigma-70 region 4" evidence="6">
    <location>
        <begin position="193"/>
        <end position="242"/>
    </location>
</feature>
<evidence type="ECO:0000256" key="2">
    <source>
        <dbReference type="ARBA" id="ARBA00023082"/>
    </source>
</evidence>
<dbReference type="Gene3D" id="1.10.10.10">
    <property type="entry name" value="Winged helix-like DNA-binding domain superfamily/Winged helix DNA-binding domain"/>
    <property type="match status" value="1"/>
</dbReference>
<dbReference type="GO" id="GO:0003677">
    <property type="term" value="F:DNA binding"/>
    <property type="evidence" value="ECO:0007669"/>
    <property type="project" value="UniProtKB-KW"/>
</dbReference>
<evidence type="ECO:0000313" key="8">
    <source>
        <dbReference type="Proteomes" id="UP001208131"/>
    </source>
</evidence>
<dbReference type="RefSeq" id="WP_022286572.1">
    <property type="nucleotide sequence ID" value="NZ_JAOQJZ010000003.1"/>
</dbReference>
<keyword evidence="4" id="KW-0804">Transcription</keyword>
<dbReference type="InterPro" id="IPR036388">
    <property type="entry name" value="WH-like_DNA-bd_sf"/>
</dbReference>
<dbReference type="NCBIfam" id="TIGR02937">
    <property type="entry name" value="sigma70-ECF"/>
    <property type="match status" value="1"/>
</dbReference>
<sequence length="245" mass="27802">MTKNTNEQLIQDNYRNVYALAHSLAKSYNLAFEAFEDLQKVGYISLIEQSKTFDENSGVPFWTYACKGVKLKMLEELRFILDTVSISPYLNKQIGKVRKIVSANAESNTSELIEIVSQILKISADKSEELLILSTKEKTSIDEYQSMLESGEGMQDDKLEDKLRSDCLNPEDLMLEQENQAFAMLLADSLDDILSHRQAEYIRMYFGIGCAPQTFEQIGEEFCVNAGTVEKGVKSALKKLKEYID</sequence>